<name>A0A397G2J8_APHAT</name>
<comment type="caution">
    <text evidence="2">The sequence shown here is derived from an EMBL/GenBank/DDBJ whole genome shotgun (WGS) entry which is preliminary data.</text>
</comment>
<gene>
    <name evidence="2" type="ORF">DYB31_009672</name>
</gene>
<organism evidence="2 3">
    <name type="scientific">Aphanomyces astaci</name>
    <name type="common">Crayfish plague agent</name>
    <dbReference type="NCBI Taxonomy" id="112090"/>
    <lineage>
        <taxon>Eukaryota</taxon>
        <taxon>Sar</taxon>
        <taxon>Stramenopiles</taxon>
        <taxon>Oomycota</taxon>
        <taxon>Saprolegniomycetes</taxon>
        <taxon>Saprolegniales</taxon>
        <taxon>Verrucalvaceae</taxon>
        <taxon>Aphanomyces</taxon>
    </lineage>
</organism>
<evidence type="ECO:0000256" key="1">
    <source>
        <dbReference type="SAM" id="MobiDB-lite"/>
    </source>
</evidence>
<dbReference type="AlphaFoldDB" id="A0A397G2J8"/>
<evidence type="ECO:0000313" key="2">
    <source>
        <dbReference type="EMBL" id="RHZ40857.1"/>
    </source>
</evidence>
<dbReference type="Proteomes" id="UP000266196">
    <property type="component" value="Unassembled WGS sequence"/>
</dbReference>
<reference evidence="2 3" key="1">
    <citation type="submission" date="2018-08" db="EMBL/GenBank/DDBJ databases">
        <title>Aphanomyces genome sequencing and annotation.</title>
        <authorList>
            <person name="Minardi D."/>
            <person name="Oidtmann B."/>
            <person name="Van Der Giezen M."/>
            <person name="Studholme D.J."/>
        </authorList>
    </citation>
    <scope>NUCLEOTIDE SEQUENCE [LARGE SCALE GENOMIC DNA]</scope>
    <source>
        <strain evidence="2 3">197901</strain>
    </source>
</reference>
<proteinExistence type="predicted"/>
<dbReference type="VEuPathDB" id="FungiDB:H257_01451"/>
<protein>
    <submittedName>
        <fullName evidence="2">Uncharacterized protein</fullName>
    </submittedName>
</protein>
<accession>A0A397G2J8</accession>
<dbReference type="EMBL" id="QUTE01002240">
    <property type="protein sequence ID" value="RHZ40857.1"/>
    <property type="molecule type" value="Genomic_DNA"/>
</dbReference>
<feature type="compositionally biased region" description="Acidic residues" evidence="1">
    <location>
        <begin position="41"/>
        <end position="54"/>
    </location>
</feature>
<sequence length="101" mass="11222">MNPVGLSDSQDTAAMSFQTLLATALSEDEEDVPSSGSMYEDGSESEEAYEDEEMEDKRASPHKRKASTEDLDMENEDHSDLERQVRTAILFSSPVLNDMSL</sequence>
<feature type="region of interest" description="Disordered" evidence="1">
    <location>
        <begin position="23"/>
        <end position="80"/>
    </location>
</feature>
<evidence type="ECO:0000313" key="3">
    <source>
        <dbReference type="Proteomes" id="UP000266196"/>
    </source>
</evidence>